<dbReference type="InterPro" id="IPR041490">
    <property type="entry name" value="KstR2_TetR_C"/>
</dbReference>
<protein>
    <submittedName>
        <fullName evidence="4">TetR/AcrR family transcriptional regulator</fullName>
    </submittedName>
</protein>
<dbReference type="InterPro" id="IPR050109">
    <property type="entry name" value="HTH-type_TetR-like_transc_reg"/>
</dbReference>
<evidence type="ECO:0000256" key="1">
    <source>
        <dbReference type="ARBA" id="ARBA00023125"/>
    </source>
</evidence>
<dbReference type="SUPFAM" id="SSF48498">
    <property type="entry name" value="Tetracyclin repressor-like, C-terminal domain"/>
    <property type="match status" value="1"/>
</dbReference>
<evidence type="ECO:0000259" key="3">
    <source>
        <dbReference type="PROSITE" id="PS50977"/>
    </source>
</evidence>
<organism evidence="4 5">
    <name type="scientific">Zoogloea oleivorans</name>
    <dbReference type="NCBI Taxonomy" id="1552750"/>
    <lineage>
        <taxon>Bacteria</taxon>
        <taxon>Pseudomonadati</taxon>
        <taxon>Pseudomonadota</taxon>
        <taxon>Betaproteobacteria</taxon>
        <taxon>Rhodocyclales</taxon>
        <taxon>Zoogloeaceae</taxon>
        <taxon>Zoogloea</taxon>
    </lineage>
</organism>
<accession>A0A6C2CZK0</accession>
<dbReference type="PRINTS" id="PR00455">
    <property type="entry name" value="HTHTETR"/>
</dbReference>
<sequence length="297" mass="33462">MAEQHETLPTNDSESAILELARREPELGQAAVAKRLRDEGYEISPSGVRYILQKHDLETTVKRLKALMAKSGSGVQMLTDSQRRLLERSTVTAGLRRPRSSSGKQRVEPLERSEIIINAAAELFSSVGYDRTSIRDIASRVGLLPGSIYHHFDSKEELYIAVHREGFRRVLKRARAAGEGLDDPWERLRRACEVHVHGLVEGSPVDRITGTSLAFVSNEALLARVQPFREEYEQVFRELIKALPLKPGTDRSLLRLSLLGSMNWVYLWYRPGRHSPQELASEMVDMIRNGVGLTPSL</sequence>
<dbReference type="Pfam" id="PF00440">
    <property type="entry name" value="TetR_N"/>
    <property type="match status" value="1"/>
</dbReference>
<keyword evidence="1 2" id="KW-0238">DNA-binding</keyword>
<dbReference type="Gene3D" id="1.10.357.10">
    <property type="entry name" value="Tetracycline Repressor, domain 2"/>
    <property type="match status" value="1"/>
</dbReference>
<dbReference type="AlphaFoldDB" id="A0A6C2CZK0"/>
<dbReference type="GO" id="GO:0003700">
    <property type="term" value="F:DNA-binding transcription factor activity"/>
    <property type="evidence" value="ECO:0007669"/>
    <property type="project" value="TreeGrafter"/>
</dbReference>
<dbReference type="RefSeq" id="WP_148578935.1">
    <property type="nucleotide sequence ID" value="NZ_SDKK01000008.1"/>
</dbReference>
<dbReference type="OrthoDB" id="9803878at2"/>
<dbReference type="PANTHER" id="PTHR30055:SF146">
    <property type="entry name" value="HTH-TYPE TRANSCRIPTIONAL DUAL REGULATOR CECR"/>
    <property type="match status" value="1"/>
</dbReference>
<evidence type="ECO:0000313" key="5">
    <source>
        <dbReference type="Proteomes" id="UP000389128"/>
    </source>
</evidence>
<feature type="domain" description="HTH tetR-type" evidence="3">
    <location>
        <begin position="110"/>
        <end position="170"/>
    </location>
</feature>
<dbReference type="Pfam" id="PF17932">
    <property type="entry name" value="TetR_C_24"/>
    <property type="match status" value="1"/>
</dbReference>
<dbReference type="GO" id="GO:0000976">
    <property type="term" value="F:transcription cis-regulatory region binding"/>
    <property type="evidence" value="ECO:0007669"/>
    <property type="project" value="TreeGrafter"/>
</dbReference>
<dbReference type="PANTHER" id="PTHR30055">
    <property type="entry name" value="HTH-TYPE TRANSCRIPTIONAL REGULATOR RUTR"/>
    <property type="match status" value="1"/>
</dbReference>
<dbReference type="InterPro" id="IPR036271">
    <property type="entry name" value="Tet_transcr_reg_TetR-rel_C_sf"/>
</dbReference>
<dbReference type="SUPFAM" id="SSF46689">
    <property type="entry name" value="Homeodomain-like"/>
    <property type="match status" value="1"/>
</dbReference>
<dbReference type="PROSITE" id="PS50977">
    <property type="entry name" value="HTH_TETR_2"/>
    <property type="match status" value="1"/>
</dbReference>
<dbReference type="Gene3D" id="1.10.10.60">
    <property type="entry name" value="Homeodomain-like"/>
    <property type="match status" value="1"/>
</dbReference>
<feature type="DNA-binding region" description="H-T-H motif" evidence="2">
    <location>
        <begin position="133"/>
        <end position="152"/>
    </location>
</feature>
<evidence type="ECO:0000256" key="2">
    <source>
        <dbReference type="PROSITE-ProRule" id="PRU00335"/>
    </source>
</evidence>
<dbReference type="EMBL" id="SDKK01000008">
    <property type="protein sequence ID" value="TYC58875.1"/>
    <property type="molecule type" value="Genomic_DNA"/>
</dbReference>
<reference evidence="4 5" key="1">
    <citation type="submission" date="2019-01" db="EMBL/GenBank/DDBJ databases">
        <title>Zoogloea oleivorans genome sequencing and assembly.</title>
        <authorList>
            <person name="Tancsics A."/>
            <person name="Farkas M."/>
            <person name="Kriszt B."/>
            <person name="Maroti G."/>
            <person name="Horvath B."/>
        </authorList>
    </citation>
    <scope>NUCLEOTIDE SEQUENCE [LARGE SCALE GENOMIC DNA]</scope>
    <source>
        <strain evidence="4 5">Buc</strain>
    </source>
</reference>
<dbReference type="InterPro" id="IPR001647">
    <property type="entry name" value="HTH_TetR"/>
</dbReference>
<keyword evidence="5" id="KW-1185">Reference proteome</keyword>
<gene>
    <name evidence="4" type="ORF">ETQ85_10170</name>
</gene>
<dbReference type="Proteomes" id="UP000389128">
    <property type="component" value="Unassembled WGS sequence"/>
</dbReference>
<comment type="caution">
    <text evidence="4">The sequence shown here is derived from an EMBL/GenBank/DDBJ whole genome shotgun (WGS) entry which is preliminary data.</text>
</comment>
<dbReference type="InterPro" id="IPR009057">
    <property type="entry name" value="Homeodomain-like_sf"/>
</dbReference>
<proteinExistence type="predicted"/>
<evidence type="ECO:0000313" key="4">
    <source>
        <dbReference type="EMBL" id="TYC58875.1"/>
    </source>
</evidence>
<name>A0A6C2CZK0_9RHOO</name>